<dbReference type="EMBL" id="JAUNZN010000006">
    <property type="protein sequence ID" value="KAK4820121.1"/>
    <property type="molecule type" value="Genomic_DNA"/>
</dbReference>
<dbReference type="AlphaFoldDB" id="A0AAN7N8L0"/>
<dbReference type="PANTHER" id="PTHR13814:SF3">
    <property type="entry name" value="HISTIDINE-RICH GLYCOPROTEIN"/>
    <property type="match status" value="1"/>
</dbReference>
<feature type="signal peptide" evidence="15">
    <location>
        <begin position="1"/>
        <end position="18"/>
    </location>
</feature>
<evidence type="ECO:0000313" key="18">
    <source>
        <dbReference type="Proteomes" id="UP001333110"/>
    </source>
</evidence>
<dbReference type="GO" id="GO:0008201">
    <property type="term" value="F:heparin binding"/>
    <property type="evidence" value="ECO:0007669"/>
    <property type="project" value="UniProtKB-KW"/>
</dbReference>
<feature type="chain" id="PRO_5042972128" description="Histidine-rich glycoprotein" evidence="15">
    <location>
        <begin position="19"/>
        <end position="240"/>
    </location>
</feature>
<dbReference type="SMART" id="SM00043">
    <property type="entry name" value="CY"/>
    <property type="match status" value="1"/>
</dbReference>
<dbReference type="PANTHER" id="PTHR13814">
    <property type="entry name" value="FETUIN"/>
    <property type="match status" value="1"/>
</dbReference>
<keyword evidence="4" id="KW-0356">Hemostasis</keyword>
<evidence type="ECO:0000256" key="10">
    <source>
        <dbReference type="ARBA" id="ARBA00023157"/>
    </source>
</evidence>
<proteinExistence type="predicted"/>
<accession>A0AAN7N8L0</accession>
<organism evidence="17 18">
    <name type="scientific">Mycteria americana</name>
    <name type="common">Wood stork</name>
    <dbReference type="NCBI Taxonomy" id="33587"/>
    <lineage>
        <taxon>Eukaryota</taxon>
        <taxon>Metazoa</taxon>
        <taxon>Chordata</taxon>
        <taxon>Craniata</taxon>
        <taxon>Vertebrata</taxon>
        <taxon>Euteleostomi</taxon>
        <taxon>Archelosauria</taxon>
        <taxon>Archosauria</taxon>
        <taxon>Dinosauria</taxon>
        <taxon>Saurischia</taxon>
        <taxon>Theropoda</taxon>
        <taxon>Coelurosauria</taxon>
        <taxon>Aves</taxon>
        <taxon>Neognathae</taxon>
        <taxon>Neoaves</taxon>
        <taxon>Aequornithes</taxon>
        <taxon>Ciconiiformes</taxon>
        <taxon>Ciconiidae</taxon>
        <taxon>Mycteria</taxon>
    </lineage>
</organism>
<keyword evidence="7" id="KW-0862">Zinc</keyword>
<comment type="subcellular location">
    <subcellularLocation>
        <location evidence="1">Secreted</location>
    </subcellularLocation>
</comment>
<dbReference type="GO" id="GO:0042730">
    <property type="term" value="P:fibrinolysis"/>
    <property type="evidence" value="ECO:0007669"/>
    <property type="project" value="UniProtKB-KW"/>
</dbReference>
<evidence type="ECO:0000313" key="17">
    <source>
        <dbReference type="EMBL" id="KAK4820121.1"/>
    </source>
</evidence>
<dbReference type="GO" id="GO:0004869">
    <property type="term" value="F:cysteine-type endopeptidase inhibitor activity"/>
    <property type="evidence" value="ECO:0007669"/>
    <property type="project" value="InterPro"/>
</dbReference>
<evidence type="ECO:0000256" key="14">
    <source>
        <dbReference type="ARBA" id="ARBA00041330"/>
    </source>
</evidence>
<dbReference type="InterPro" id="IPR046350">
    <property type="entry name" value="Cystatin_sf"/>
</dbReference>
<evidence type="ECO:0000256" key="7">
    <source>
        <dbReference type="ARBA" id="ARBA00022833"/>
    </source>
</evidence>
<keyword evidence="5 15" id="KW-0732">Signal</keyword>
<evidence type="ECO:0000256" key="9">
    <source>
        <dbReference type="ARBA" id="ARBA00023084"/>
    </source>
</evidence>
<keyword evidence="9" id="KW-0094">Blood coagulation</keyword>
<dbReference type="GO" id="GO:0010543">
    <property type="term" value="P:regulation of platelet activation"/>
    <property type="evidence" value="ECO:0007669"/>
    <property type="project" value="TreeGrafter"/>
</dbReference>
<reference evidence="17 18" key="1">
    <citation type="journal article" date="2023" name="J. Hered.">
        <title>Chromosome-level genome of the wood stork (Mycteria americana) provides insight into avian chromosome evolution.</title>
        <authorList>
            <person name="Flamio R. Jr."/>
            <person name="Ramstad K.M."/>
        </authorList>
    </citation>
    <scope>NUCLEOTIDE SEQUENCE [LARGE SCALE GENOMIC DNA]</scope>
    <source>
        <strain evidence="17">JAX WOST 10</strain>
    </source>
</reference>
<sequence length="240" mass="27025">MLLLASAFFLTLLQCSNAQNKTSITPVDCNTIETDAGGALDLVNRHRRDGYVFGLYRVADAQEWQTDFGQCKIITYTSQLLKKPQLYGFNCTLSPVPPDLLECKDCPVKVEVLEVTEQHKNIAAKALEKFNSEGNHTNYFNVDKVEKILKMTASREGHILGFSIKETNCSKSAQQADQALECDFLDDWHAHVGFCKARVISDPDEPDGIDISCEIYRPWVCTHLLKCLWLYPHAGYSNLT</sequence>
<dbReference type="Pfam" id="PF00031">
    <property type="entry name" value="Cystatin"/>
    <property type="match status" value="1"/>
</dbReference>
<evidence type="ECO:0000256" key="11">
    <source>
        <dbReference type="ARBA" id="ARBA00023180"/>
    </source>
</evidence>
<evidence type="ECO:0000256" key="12">
    <source>
        <dbReference type="ARBA" id="ARBA00023281"/>
    </source>
</evidence>
<keyword evidence="12" id="KW-0280">Fibrinolysis</keyword>
<dbReference type="Gene3D" id="3.10.450.10">
    <property type="match status" value="1"/>
</dbReference>
<feature type="domain" description="Cystatin" evidence="16">
    <location>
        <begin position="102"/>
        <end position="214"/>
    </location>
</feature>
<dbReference type="Proteomes" id="UP001333110">
    <property type="component" value="Unassembled WGS sequence"/>
</dbReference>
<keyword evidence="8" id="KW-0186">Copper</keyword>
<comment type="caution">
    <text evidence="17">The sequence shown here is derived from an EMBL/GenBank/DDBJ whole genome shotgun (WGS) entry which is preliminary data.</text>
</comment>
<evidence type="ECO:0000259" key="16">
    <source>
        <dbReference type="SMART" id="SM00043"/>
    </source>
</evidence>
<dbReference type="InterPro" id="IPR000010">
    <property type="entry name" value="Cystatin_dom"/>
</dbReference>
<keyword evidence="3" id="KW-0358">Heparin-binding</keyword>
<keyword evidence="2" id="KW-0964">Secreted</keyword>
<evidence type="ECO:0000256" key="13">
    <source>
        <dbReference type="ARBA" id="ARBA00039613"/>
    </source>
</evidence>
<dbReference type="SUPFAM" id="SSF54403">
    <property type="entry name" value="Cystatin/monellin"/>
    <property type="match status" value="1"/>
</dbReference>
<dbReference type="GO" id="GO:0051918">
    <property type="term" value="P:negative regulation of fibrinolysis"/>
    <property type="evidence" value="ECO:0007669"/>
    <property type="project" value="TreeGrafter"/>
</dbReference>
<gene>
    <name evidence="17" type="ORF">QYF61_020496</name>
</gene>
<dbReference type="GO" id="GO:0004867">
    <property type="term" value="F:serine-type endopeptidase inhibitor activity"/>
    <property type="evidence" value="ECO:0007669"/>
    <property type="project" value="TreeGrafter"/>
</dbReference>
<keyword evidence="6" id="KW-0677">Repeat</keyword>
<evidence type="ECO:0000256" key="1">
    <source>
        <dbReference type="ARBA" id="ARBA00004613"/>
    </source>
</evidence>
<name>A0AAN7N8L0_MYCAM</name>
<evidence type="ECO:0000256" key="2">
    <source>
        <dbReference type="ARBA" id="ARBA00022525"/>
    </source>
</evidence>
<keyword evidence="11" id="KW-0325">Glycoprotein</keyword>
<keyword evidence="10" id="KW-1015">Disulfide bond</keyword>
<dbReference type="GO" id="GO:0008270">
    <property type="term" value="F:zinc ion binding"/>
    <property type="evidence" value="ECO:0007669"/>
    <property type="project" value="TreeGrafter"/>
</dbReference>
<protein>
    <recommendedName>
        <fullName evidence="13">Histidine-rich glycoprotein</fullName>
    </recommendedName>
    <alternativeName>
        <fullName evidence="14">Histidine-proline-rich glycoprotein</fullName>
    </alternativeName>
</protein>
<dbReference type="InterPro" id="IPR050735">
    <property type="entry name" value="Kininogen_Fetuin_HRG"/>
</dbReference>
<dbReference type="GO" id="GO:0072562">
    <property type="term" value="C:blood microparticle"/>
    <property type="evidence" value="ECO:0007669"/>
    <property type="project" value="TreeGrafter"/>
</dbReference>
<dbReference type="GO" id="GO:0007596">
    <property type="term" value="P:blood coagulation"/>
    <property type="evidence" value="ECO:0007669"/>
    <property type="project" value="UniProtKB-KW"/>
</dbReference>
<evidence type="ECO:0000256" key="5">
    <source>
        <dbReference type="ARBA" id="ARBA00022729"/>
    </source>
</evidence>
<keyword evidence="18" id="KW-1185">Reference proteome</keyword>
<dbReference type="CDD" id="cd00042">
    <property type="entry name" value="CY"/>
    <property type="match status" value="1"/>
</dbReference>
<evidence type="ECO:0000256" key="3">
    <source>
        <dbReference type="ARBA" id="ARBA00022674"/>
    </source>
</evidence>
<evidence type="ECO:0000256" key="15">
    <source>
        <dbReference type="SAM" id="SignalP"/>
    </source>
</evidence>
<evidence type="ECO:0000256" key="8">
    <source>
        <dbReference type="ARBA" id="ARBA00023008"/>
    </source>
</evidence>
<evidence type="ECO:0000256" key="4">
    <source>
        <dbReference type="ARBA" id="ARBA00022696"/>
    </source>
</evidence>
<evidence type="ECO:0000256" key="6">
    <source>
        <dbReference type="ARBA" id="ARBA00022737"/>
    </source>
</evidence>